<dbReference type="Pfam" id="PF22055">
    <property type="entry name" value="MvaT_DBD"/>
    <property type="match status" value="1"/>
</dbReference>
<proteinExistence type="predicted"/>
<dbReference type="InterPro" id="IPR035616">
    <property type="entry name" value="MvaT_DBD"/>
</dbReference>
<feature type="region of interest" description="Disordered" evidence="1">
    <location>
        <begin position="59"/>
        <end position="83"/>
    </location>
</feature>
<name>A0A6F8XBM8_9GAMM</name>
<dbReference type="Proteomes" id="UP000501053">
    <property type="component" value="Chromosome"/>
</dbReference>
<sequence>MSDPITQHEQLKSEQERITRELEKLEQDEAYKKAVIFKTDIQDVLAKHGKTEAELLQLFGHSAPKNTRKTPRQKGGKSQPLKRYTNIHTGDVVEARSLRKPKLQEWKEEYGEAEVKRWAVVIEDTASPSKTP</sequence>
<keyword evidence="4" id="KW-1185">Reference proteome</keyword>
<protein>
    <submittedName>
        <fullName evidence="3">Transcriptional regulator</fullName>
    </submittedName>
</protein>
<feature type="compositionally biased region" description="Basic residues" evidence="1">
    <location>
        <begin position="66"/>
        <end position="75"/>
    </location>
</feature>
<evidence type="ECO:0000313" key="4">
    <source>
        <dbReference type="Proteomes" id="UP000501053"/>
    </source>
</evidence>
<organism evidence="3 4">
    <name type="scientific">Vreelandella aquamarina</name>
    <dbReference type="NCBI Taxonomy" id="77097"/>
    <lineage>
        <taxon>Bacteria</taxon>
        <taxon>Pseudomonadati</taxon>
        <taxon>Pseudomonadota</taxon>
        <taxon>Gammaproteobacteria</taxon>
        <taxon>Oceanospirillales</taxon>
        <taxon>Halomonadaceae</taxon>
        <taxon>Vreelandella</taxon>
    </lineage>
</organism>
<evidence type="ECO:0000259" key="2">
    <source>
        <dbReference type="Pfam" id="PF22055"/>
    </source>
</evidence>
<reference evidence="3 4" key="1">
    <citation type="submission" date="2020-03" db="EMBL/GenBank/DDBJ databases">
        <title>Complete Genome Sequence of Halomonas meridiana strain Eplume2, isolated from hydrothermal-plume in the north east Pacific Ocean.</title>
        <authorList>
            <person name="Kurihara Y."/>
            <person name="Kawai S."/>
            <person name="Sakai A."/>
            <person name="Galipon J."/>
            <person name="Arakawa K."/>
        </authorList>
    </citation>
    <scope>NUCLEOTIDE SEQUENCE [LARGE SCALE GENOMIC DNA]</scope>
    <source>
        <strain evidence="3 4">Eplume2</strain>
    </source>
</reference>
<evidence type="ECO:0000256" key="1">
    <source>
        <dbReference type="SAM" id="MobiDB-lite"/>
    </source>
</evidence>
<evidence type="ECO:0000313" key="3">
    <source>
        <dbReference type="EMBL" id="BCB70790.1"/>
    </source>
</evidence>
<feature type="domain" description="MvaT DNA-binding" evidence="2">
    <location>
        <begin position="82"/>
        <end position="118"/>
    </location>
</feature>
<dbReference type="AlphaFoldDB" id="A0A6F8XBM8"/>
<accession>A0A6F8XBM8</accession>
<dbReference type="EMBL" id="AP022869">
    <property type="protein sequence ID" value="BCB70790.1"/>
    <property type="molecule type" value="Genomic_DNA"/>
</dbReference>
<dbReference type="RefSeq" id="WP_172514686.1">
    <property type="nucleotide sequence ID" value="NZ_AP022869.1"/>
</dbReference>
<gene>
    <name evidence="3" type="ORF">HMEPL2_11410</name>
</gene>